<evidence type="ECO:0000313" key="1">
    <source>
        <dbReference type="EMBL" id="MBA8926847.1"/>
    </source>
</evidence>
<reference evidence="1 2" key="1">
    <citation type="submission" date="2020-08" db="EMBL/GenBank/DDBJ databases">
        <title>Genomic Encyclopedia of Archaeal and Bacterial Type Strains, Phase II (KMG-II): from individual species to whole genera.</title>
        <authorList>
            <person name="Goeker M."/>
        </authorList>
    </citation>
    <scope>NUCLEOTIDE SEQUENCE [LARGE SCALE GENOMIC DNA]</scope>
    <source>
        <strain evidence="1 2">DSM 43850</strain>
    </source>
</reference>
<evidence type="ECO:0008006" key="3">
    <source>
        <dbReference type="Google" id="ProtNLM"/>
    </source>
</evidence>
<accession>A0ABR6BIX6</accession>
<dbReference type="Proteomes" id="UP000517916">
    <property type="component" value="Unassembled WGS sequence"/>
</dbReference>
<proteinExistence type="predicted"/>
<dbReference type="EMBL" id="JACJID010000003">
    <property type="protein sequence ID" value="MBA8926847.1"/>
    <property type="molecule type" value="Genomic_DNA"/>
</dbReference>
<name>A0ABR6BIX6_9PSEU</name>
<gene>
    <name evidence="1" type="ORF">BC739_004053</name>
</gene>
<evidence type="ECO:0000313" key="2">
    <source>
        <dbReference type="Proteomes" id="UP000517916"/>
    </source>
</evidence>
<organism evidence="1 2">
    <name type="scientific">Kutzneria viridogrisea</name>
    <dbReference type="NCBI Taxonomy" id="47990"/>
    <lineage>
        <taxon>Bacteria</taxon>
        <taxon>Bacillati</taxon>
        <taxon>Actinomycetota</taxon>
        <taxon>Actinomycetes</taxon>
        <taxon>Pseudonocardiales</taxon>
        <taxon>Pseudonocardiaceae</taxon>
        <taxon>Kutzneria</taxon>
    </lineage>
</organism>
<sequence>MNQLELLRHRSAAAIVADRRARNATQIAQAGLVDKLRDRCAWKGLRVTSAGSLPHYCIHLHDGRELVEVPVSWDDTRQLRRLVHAVSSELSWLGQYAAFVELTPGRIEAGIKAVCPQDSFLPRWVADYSYRVNTKIFPDRRAAHTEDGSPDDYPRCVEGVINACSDDRGIVVEISRPSTLASVMAARLLPPSLRMSSWDDPERQCTIKIEKVGGFQDTDEALDLLERVARSLSYELDRLTPDSSQGFELCARAPWPPDRHWHPDRPRVRLQHVATPLLVTLNTYCEDSLGFYWRGRRSRSDAVNEYKEYYLVLERNFARYMDTETIEFARQQILDAHLNSNDAIAVLLATLSDRWRSGKSQLARLRATLEHCLSPQALIAFIEGDEELKRHVSRVKTIPGIQRLAVRRHDLVEQLANRIHQIRNQTLHADESNKAGGRVLRPNAKELVYLPLEVKLIRFAAQAVLTASATPTSTR</sequence>
<protein>
    <recommendedName>
        <fullName evidence="3">ApeA N-terminal domain-containing protein</fullName>
    </recommendedName>
</protein>
<dbReference type="RefSeq" id="WP_182838050.1">
    <property type="nucleotide sequence ID" value="NZ_BAAABQ010000091.1"/>
</dbReference>
<keyword evidence="2" id="KW-1185">Reference proteome</keyword>
<comment type="caution">
    <text evidence="1">The sequence shown here is derived from an EMBL/GenBank/DDBJ whole genome shotgun (WGS) entry which is preliminary data.</text>
</comment>